<proteinExistence type="predicted"/>
<dbReference type="Proteomes" id="UP000324104">
    <property type="component" value="Unassembled WGS sequence"/>
</dbReference>
<sequence length="76" mass="8181">MSLEPTRSSPAGLAQIVLGVLVVAISAYAIVTANLLLGALTVAIILLGYLLIQWLVEFARLFRRMVLALEEIAENS</sequence>
<evidence type="ECO:0000313" key="3">
    <source>
        <dbReference type="Proteomes" id="UP000324104"/>
    </source>
</evidence>
<organism evidence="2 3">
    <name type="scientific">Natrialba swarupiae</name>
    <dbReference type="NCBI Taxonomy" id="2448032"/>
    <lineage>
        <taxon>Archaea</taxon>
        <taxon>Methanobacteriati</taxon>
        <taxon>Methanobacteriota</taxon>
        <taxon>Stenosarchaea group</taxon>
        <taxon>Halobacteria</taxon>
        <taxon>Halobacteriales</taxon>
        <taxon>Natrialbaceae</taxon>
        <taxon>Natrialba</taxon>
    </lineage>
</organism>
<name>A0A5D5AQA6_9EURY</name>
<dbReference type="RefSeq" id="WP_149080220.1">
    <property type="nucleotide sequence ID" value="NZ_VTAW01000003.1"/>
</dbReference>
<accession>A0A5D5AQA6</accession>
<protein>
    <submittedName>
        <fullName evidence="2">Uncharacterized protein</fullName>
    </submittedName>
</protein>
<keyword evidence="3" id="KW-1185">Reference proteome</keyword>
<reference evidence="2 3" key="1">
    <citation type="submission" date="2019-08" db="EMBL/GenBank/DDBJ databases">
        <title>Archaea genome.</title>
        <authorList>
            <person name="Kajale S."/>
            <person name="Shouche Y."/>
            <person name="Deshpande N."/>
            <person name="Sharma A."/>
        </authorList>
    </citation>
    <scope>NUCLEOTIDE SEQUENCE [LARGE SCALE GENOMIC DNA]</scope>
    <source>
        <strain evidence="2 3">ESP3B_9</strain>
    </source>
</reference>
<evidence type="ECO:0000313" key="2">
    <source>
        <dbReference type="EMBL" id="TYT63244.1"/>
    </source>
</evidence>
<keyword evidence="1" id="KW-0472">Membrane</keyword>
<gene>
    <name evidence="2" type="ORF">FYC77_04010</name>
</gene>
<dbReference type="AlphaFoldDB" id="A0A5D5AQA6"/>
<comment type="caution">
    <text evidence="2">The sequence shown here is derived from an EMBL/GenBank/DDBJ whole genome shotgun (WGS) entry which is preliminary data.</text>
</comment>
<keyword evidence="1" id="KW-1133">Transmembrane helix</keyword>
<evidence type="ECO:0000256" key="1">
    <source>
        <dbReference type="SAM" id="Phobius"/>
    </source>
</evidence>
<feature type="transmembrane region" description="Helical" evidence="1">
    <location>
        <begin position="12"/>
        <end position="31"/>
    </location>
</feature>
<feature type="transmembrane region" description="Helical" evidence="1">
    <location>
        <begin position="37"/>
        <end position="56"/>
    </location>
</feature>
<keyword evidence="1" id="KW-0812">Transmembrane</keyword>
<dbReference type="EMBL" id="VTAW01000003">
    <property type="protein sequence ID" value="TYT63244.1"/>
    <property type="molecule type" value="Genomic_DNA"/>
</dbReference>